<dbReference type="Pfam" id="PF00488">
    <property type="entry name" value="MutS_V"/>
    <property type="match status" value="1"/>
</dbReference>
<keyword evidence="4 7" id="KW-0067">ATP-binding</keyword>
<dbReference type="AlphaFoldDB" id="A0A398DFF2"/>
<dbReference type="Gene3D" id="3.30.1370.110">
    <property type="match status" value="1"/>
</dbReference>
<dbReference type="GO" id="GO:0016887">
    <property type="term" value="F:ATP hydrolysis activity"/>
    <property type="evidence" value="ECO:0007669"/>
    <property type="project" value="InterPro"/>
</dbReference>
<dbReference type="InterPro" id="IPR036063">
    <property type="entry name" value="Smr_dom_sf"/>
</dbReference>
<name>A0A398DFF2_9BACT</name>
<comment type="function">
    <text evidence="7">Endonuclease that is involved in the suppression of homologous recombination and thus may have a key role in the control of bacterial genetic diversity.</text>
</comment>
<dbReference type="InterPro" id="IPR002625">
    <property type="entry name" value="Smr_dom"/>
</dbReference>
<protein>
    <recommendedName>
        <fullName evidence="7">Endonuclease MutS2</fullName>
        <ecNumber evidence="7">3.1.-.-</ecNumber>
    </recommendedName>
    <alternativeName>
        <fullName evidence="7">Ribosome-associated protein quality control-upstream factor</fullName>
        <shortName evidence="7">RQC-upstream factor</shortName>
        <shortName evidence="7">RqcU</shortName>
        <ecNumber evidence="7">3.6.4.-</ecNumber>
    </alternativeName>
</protein>
<dbReference type="GO" id="GO:0045910">
    <property type="term" value="P:negative regulation of DNA recombination"/>
    <property type="evidence" value="ECO:0007669"/>
    <property type="project" value="InterPro"/>
</dbReference>
<dbReference type="InterPro" id="IPR007696">
    <property type="entry name" value="DNA_mismatch_repair_MutS_core"/>
</dbReference>
<dbReference type="HAMAP" id="MF_00092">
    <property type="entry name" value="MutS2"/>
    <property type="match status" value="1"/>
</dbReference>
<evidence type="ECO:0000256" key="8">
    <source>
        <dbReference type="SAM" id="Coils"/>
    </source>
</evidence>
<keyword evidence="3 7" id="KW-0378">Hydrolase</keyword>
<dbReference type="Gene3D" id="3.40.50.300">
    <property type="entry name" value="P-loop containing nucleotide triphosphate hydrolases"/>
    <property type="match status" value="1"/>
</dbReference>
<proteinExistence type="inferred from homology"/>
<dbReference type="GO" id="GO:0004519">
    <property type="term" value="F:endonuclease activity"/>
    <property type="evidence" value="ECO:0007669"/>
    <property type="project" value="UniProtKB-UniRule"/>
</dbReference>
<dbReference type="EC" id="3.6.4.-" evidence="7"/>
<dbReference type="SMART" id="SM00534">
    <property type="entry name" value="MUTSac"/>
    <property type="match status" value="1"/>
</dbReference>
<dbReference type="Pfam" id="PF20297">
    <property type="entry name" value="MSSS"/>
    <property type="match status" value="1"/>
</dbReference>
<dbReference type="EC" id="3.1.-.-" evidence="7"/>
<dbReference type="PIRSF" id="PIRSF005814">
    <property type="entry name" value="MutS_YshD"/>
    <property type="match status" value="1"/>
</dbReference>
<evidence type="ECO:0000256" key="7">
    <source>
        <dbReference type="HAMAP-Rule" id="MF_00092"/>
    </source>
</evidence>
<dbReference type="PANTHER" id="PTHR48466:SF2">
    <property type="entry name" value="OS10G0509000 PROTEIN"/>
    <property type="match status" value="1"/>
</dbReference>
<evidence type="ECO:0000256" key="2">
    <source>
        <dbReference type="ARBA" id="ARBA00022741"/>
    </source>
</evidence>
<dbReference type="GO" id="GO:0005524">
    <property type="term" value="F:ATP binding"/>
    <property type="evidence" value="ECO:0007669"/>
    <property type="project" value="UniProtKB-UniRule"/>
</dbReference>
<dbReference type="GO" id="GO:0030983">
    <property type="term" value="F:mismatched DNA binding"/>
    <property type="evidence" value="ECO:0007669"/>
    <property type="project" value="InterPro"/>
</dbReference>
<dbReference type="SMART" id="SM00463">
    <property type="entry name" value="SMR"/>
    <property type="match status" value="1"/>
</dbReference>
<sequence length="790" mass="88060">MEAQQAIRAYTYGKVGFDRIQEALASQAESALGAEESRALAPLDSIDAIRAAQTETDEASSYLERFGDLTLSNLLDVRAELDKAKVRLQLAGQEVWKVCVVLNELSRVRKAFVTIKDLYPSLFSISQDVKPFSSLAQEIERCVNQDGDILDDASINIAAIRREKIELQKTINKVLQDILGSETYGRAVQDRIVTMRNDRYVIPVKREFKDAIQSVVHDQSDSGMTLFVEPTRVIDLNNRLQILQSDEKKEISRILLYLTDLIAKAAPDVEKSLNVAGHLDFSLAKGRLARSWNGVKPSVSPNLETNLRNVRNPFVTDCVPITFSIGKDYFMVVITGPNTGGKTVALKTLGLTVLISKAGLFIPASEGCTVGLYDEVFVDIGDEQSIEQSLSTFSAHMSNIVRVLGQATRYSLVLLDELGVGTDPEEGSAIATGIVDFLYQKRVTTVITTHYSSLKLLAYRYDQIRNASVGFDVETLRPTYELILGSPGESHAFTICERLGLPEAVLALAHDELSNEHKTTTELMSRIVTDSQEISHTKDSLNVNQQELEKLRDDYEGKLALLEANEKQELKAAHAEAQRIVDEVSKRMDDLMRQYQDSLKNQPQAARDAKREVEVTRDELVQKAEPYEEKPPFTPVEEILPGDLVIITSVNKQAIVIDVLKEKRKLVLQSGSMRTTVPEAQVRKLTEPELNSYQNRAMQYSGAREPTLPFVPMKIDLHGSRVDEALEKLDKYIDVAYLSGLSFVYICHGKGAGILRKQIHEFLKTLPSIDHFSFSSPEEGGDGVTIAYFK</sequence>
<feature type="coiled-coil region" evidence="8">
    <location>
        <begin position="150"/>
        <end position="177"/>
    </location>
</feature>
<dbReference type="InterPro" id="IPR000432">
    <property type="entry name" value="DNA_mismatch_repair_MutS_C"/>
</dbReference>
<evidence type="ECO:0000313" key="11">
    <source>
        <dbReference type="Proteomes" id="UP000266260"/>
    </source>
</evidence>
<dbReference type="GO" id="GO:0019843">
    <property type="term" value="F:rRNA binding"/>
    <property type="evidence" value="ECO:0007669"/>
    <property type="project" value="UniProtKB-UniRule"/>
</dbReference>
<dbReference type="InterPro" id="IPR027417">
    <property type="entry name" value="P-loop_NTPase"/>
</dbReference>
<comment type="caution">
    <text evidence="10">The sequence shown here is derived from an EMBL/GenBank/DDBJ whole genome shotgun (WGS) entry which is preliminary data.</text>
</comment>
<dbReference type="SMART" id="SM00533">
    <property type="entry name" value="MUTSd"/>
    <property type="match status" value="1"/>
</dbReference>
<evidence type="ECO:0000256" key="6">
    <source>
        <dbReference type="ARBA" id="ARBA00023125"/>
    </source>
</evidence>
<dbReference type="GO" id="GO:0043023">
    <property type="term" value="F:ribosomal large subunit binding"/>
    <property type="evidence" value="ECO:0007669"/>
    <property type="project" value="UniProtKB-UniRule"/>
</dbReference>
<organism evidence="10 11">
    <name type="scientific">Candidatus Cryosericum odellii</name>
    <dbReference type="NCBI Taxonomy" id="2290917"/>
    <lineage>
        <taxon>Bacteria</taxon>
        <taxon>Pseudomonadati</taxon>
        <taxon>Caldisericota/Cryosericota group</taxon>
        <taxon>Candidatus Cryosericota</taxon>
        <taxon>Candidatus Cryosericia</taxon>
        <taxon>Candidatus Cryosericales</taxon>
        <taxon>Candidatus Cryosericaceae</taxon>
        <taxon>Candidatus Cryosericum</taxon>
    </lineage>
</organism>
<comment type="similarity">
    <text evidence="7">Belongs to the DNA mismatch repair MutS family. MutS2 subfamily.</text>
</comment>
<reference evidence="10 11" key="1">
    <citation type="submission" date="2018-09" db="EMBL/GenBank/DDBJ databases">
        <title>Discovery and Ecogenomic Context for Candidatus Cryosericales, a Global Caldiserica Order Active in Thawing Permafrost.</title>
        <authorList>
            <person name="Martinez M.A."/>
            <person name="Woodcroft B.J."/>
            <person name="Ignacio Espinoza J.C."/>
            <person name="Zayed A."/>
            <person name="Singleton C.M."/>
            <person name="Boyd J."/>
            <person name="Li Y.-F."/>
            <person name="Purvine S."/>
            <person name="Maughan H."/>
            <person name="Hodgkins S.B."/>
            <person name="Anderson D."/>
            <person name="Sederholm M."/>
            <person name="Temperton B."/>
            <person name="Saleska S.R."/>
            <person name="Tyson G.W."/>
            <person name="Rich V.I."/>
        </authorList>
    </citation>
    <scope>NUCLEOTIDE SEQUENCE [LARGE SCALE GENOMIC DNA]</scope>
    <source>
        <strain evidence="10 11">SMC6</strain>
    </source>
</reference>
<dbReference type="SUPFAM" id="SSF52540">
    <property type="entry name" value="P-loop containing nucleoside triphosphate hydrolases"/>
    <property type="match status" value="1"/>
</dbReference>
<dbReference type="Pfam" id="PF01713">
    <property type="entry name" value="Smr"/>
    <property type="match status" value="1"/>
</dbReference>
<dbReference type="FunFam" id="3.40.50.300:FF:000830">
    <property type="entry name" value="Endonuclease MutS2"/>
    <property type="match status" value="1"/>
</dbReference>
<dbReference type="GO" id="GO:0006298">
    <property type="term" value="P:mismatch repair"/>
    <property type="evidence" value="ECO:0007669"/>
    <property type="project" value="InterPro"/>
</dbReference>
<feature type="domain" description="Smr" evidence="9">
    <location>
        <begin position="715"/>
        <end position="790"/>
    </location>
</feature>
<keyword evidence="2 7" id="KW-0547">Nucleotide-binding</keyword>
<dbReference type="InterPro" id="IPR046893">
    <property type="entry name" value="MSSS"/>
</dbReference>
<dbReference type="Proteomes" id="UP000266260">
    <property type="component" value="Unassembled WGS sequence"/>
</dbReference>
<dbReference type="InterPro" id="IPR005747">
    <property type="entry name" value="MutS2"/>
</dbReference>
<dbReference type="RefSeq" id="WP_119175275.1">
    <property type="nucleotide sequence ID" value="NZ_QXIT01000007.1"/>
</dbReference>
<dbReference type="SUPFAM" id="SSF160443">
    <property type="entry name" value="SMR domain-like"/>
    <property type="match status" value="1"/>
</dbReference>
<evidence type="ECO:0000256" key="5">
    <source>
        <dbReference type="ARBA" id="ARBA00022884"/>
    </source>
</evidence>
<keyword evidence="7" id="KW-0540">Nuclease</keyword>
<dbReference type="GO" id="GO:0140664">
    <property type="term" value="F:ATP-dependent DNA damage sensor activity"/>
    <property type="evidence" value="ECO:0007669"/>
    <property type="project" value="InterPro"/>
</dbReference>
<keyword evidence="7 10" id="KW-0255">Endonuclease</keyword>
<comment type="subunit">
    <text evidence="7">Homodimer. Binds to stalled ribosomes, contacting rRNA.</text>
</comment>
<dbReference type="GO" id="GO:0072344">
    <property type="term" value="P:rescue of stalled ribosome"/>
    <property type="evidence" value="ECO:0007669"/>
    <property type="project" value="UniProtKB-UniRule"/>
</dbReference>
<feature type="binding site" evidence="7">
    <location>
        <begin position="336"/>
        <end position="343"/>
    </location>
    <ligand>
        <name>ATP</name>
        <dbReference type="ChEBI" id="CHEBI:30616"/>
    </ligand>
</feature>
<dbReference type="InterPro" id="IPR045076">
    <property type="entry name" value="MutS"/>
</dbReference>
<gene>
    <name evidence="7" type="primary">mutS2</name>
    <name evidence="7" type="synonym">rqcU</name>
    <name evidence="10" type="ORF">SMC6_00245</name>
</gene>
<keyword evidence="6 7" id="KW-0238">DNA-binding</keyword>
<dbReference type="PROSITE" id="PS50828">
    <property type="entry name" value="SMR"/>
    <property type="match status" value="1"/>
</dbReference>
<evidence type="ECO:0000313" key="10">
    <source>
        <dbReference type="EMBL" id="RIE11028.1"/>
    </source>
</evidence>
<dbReference type="SUPFAM" id="SSF48334">
    <property type="entry name" value="DNA repair protein MutS, domain III"/>
    <property type="match status" value="1"/>
</dbReference>
<feature type="coiled-coil region" evidence="8">
    <location>
        <begin position="538"/>
        <end position="601"/>
    </location>
</feature>
<evidence type="ECO:0000256" key="1">
    <source>
        <dbReference type="ARBA" id="ARBA00022730"/>
    </source>
</evidence>
<keyword evidence="8" id="KW-0175">Coiled coil</keyword>
<dbReference type="EMBL" id="QXIT01000007">
    <property type="protein sequence ID" value="RIE11028.1"/>
    <property type="molecule type" value="Genomic_DNA"/>
</dbReference>
<dbReference type="PANTHER" id="PTHR48466">
    <property type="entry name" value="OS10G0509000 PROTEIN-RELATED"/>
    <property type="match status" value="1"/>
</dbReference>
<evidence type="ECO:0000256" key="3">
    <source>
        <dbReference type="ARBA" id="ARBA00022801"/>
    </source>
</evidence>
<comment type="function">
    <text evidence="7">Acts as a ribosome collision sensor, splitting the ribosome into its 2 subunits. Detects stalled/collided 70S ribosomes which it binds and splits by an ATP-hydrolysis driven conformational change. Acts upstream of the ribosome quality control system (RQC), a ribosome-associated complex that mediates the extraction of incompletely synthesized nascent chains from stalled ribosomes and their subsequent degradation. Probably generates substrates for RQC.</text>
</comment>
<keyword evidence="1 7" id="KW-0699">rRNA-binding</keyword>
<evidence type="ECO:0000256" key="4">
    <source>
        <dbReference type="ARBA" id="ARBA00022840"/>
    </source>
</evidence>
<accession>A0A398DFF2</accession>
<keyword evidence="5 7" id="KW-0694">RNA-binding</keyword>
<dbReference type="NCBIfam" id="TIGR01069">
    <property type="entry name" value="mutS2"/>
    <property type="match status" value="1"/>
</dbReference>
<keyword evidence="11" id="KW-1185">Reference proteome</keyword>
<evidence type="ECO:0000259" key="9">
    <source>
        <dbReference type="PROSITE" id="PS50828"/>
    </source>
</evidence>
<dbReference type="InterPro" id="IPR036187">
    <property type="entry name" value="DNA_mismatch_repair_MutS_sf"/>
</dbReference>